<dbReference type="FunFam" id="3.40.50.300:FF:000695">
    <property type="entry name" value="Flagellar biosynthesis regulator FlhF"/>
    <property type="match status" value="1"/>
</dbReference>
<evidence type="ECO:0000256" key="8">
    <source>
        <dbReference type="ARBA" id="ARBA00022927"/>
    </source>
</evidence>
<evidence type="ECO:0000256" key="10">
    <source>
        <dbReference type="ARBA" id="ARBA00023136"/>
    </source>
</evidence>
<dbReference type="SUPFAM" id="SSF52540">
    <property type="entry name" value="P-loop containing nucleoside triphosphate hydrolases"/>
    <property type="match status" value="1"/>
</dbReference>
<evidence type="ECO:0000259" key="15">
    <source>
        <dbReference type="SMART" id="SM00382"/>
    </source>
</evidence>
<dbReference type="GO" id="GO:0005525">
    <property type="term" value="F:GTP binding"/>
    <property type="evidence" value="ECO:0007669"/>
    <property type="project" value="UniProtKB-UniRule"/>
</dbReference>
<dbReference type="AlphaFoldDB" id="A0A3N0VDP4"/>
<dbReference type="PANTHER" id="PTHR43134">
    <property type="entry name" value="SIGNAL RECOGNITION PARTICLE RECEPTOR SUBUNIT ALPHA"/>
    <property type="match status" value="1"/>
</dbReference>
<comment type="subcellular location">
    <subcellularLocation>
        <location evidence="1">Cell membrane</location>
        <topology evidence="1">Peripheral membrane protein</topology>
        <orientation evidence="1">Cytoplasmic side</orientation>
    </subcellularLocation>
</comment>
<keyword evidence="11" id="KW-1006">Bacterial flagellum protein export</keyword>
<keyword evidence="17" id="KW-0966">Cell projection</keyword>
<comment type="caution">
    <text evidence="17">The sequence shown here is derived from an EMBL/GenBank/DDBJ whole genome shotgun (WGS) entry which is preliminary data.</text>
</comment>
<dbReference type="GO" id="GO:0044781">
    <property type="term" value="P:bacterial-type flagellum organization"/>
    <property type="evidence" value="ECO:0007669"/>
    <property type="project" value="UniProtKB-UniRule"/>
</dbReference>
<evidence type="ECO:0000313" key="17">
    <source>
        <dbReference type="EMBL" id="ROH90795.1"/>
    </source>
</evidence>
<keyword evidence="5" id="KW-1003">Cell membrane</keyword>
<dbReference type="InterPro" id="IPR020006">
    <property type="entry name" value="FlhF"/>
</dbReference>
<evidence type="ECO:0000256" key="14">
    <source>
        <dbReference type="SAM" id="MobiDB-lite"/>
    </source>
</evidence>
<dbReference type="EMBL" id="RJVO01000003">
    <property type="protein sequence ID" value="ROH90795.1"/>
    <property type="molecule type" value="Genomic_DNA"/>
</dbReference>
<evidence type="ECO:0000313" key="18">
    <source>
        <dbReference type="Proteomes" id="UP000282106"/>
    </source>
</evidence>
<feature type="compositionally biased region" description="Pro residues" evidence="14">
    <location>
        <begin position="62"/>
        <end position="79"/>
    </location>
</feature>
<dbReference type="SMART" id="SM00382">
    <property type="entry name" value="AAA"/>
    <property type="match status" value="1"/>
</dbReference>
<dbReference type="PANTHER" id="PTHR43134:SF3">
    <property type="entry name" value="FLAGELLAR BIOSYNTHESIS PROTEIN FLHF"/>
    <property type="match status" value="1"/>
</dbReference>
<dbReference type="GO" id="GO:0006614">
    <property type="term" value="P:SRP-dependent cotranslational protein targeting to membrane"/>
    <property type="evidence" value="ECO:0007669"/>
    <property type="project" value="UniProtKB-UniRule"/>
</dbReference>
<gene>
    <name evidence="17" type="primary">flhF</name>
    <name evidence="17" type="ORF">ED208_07330</name>
</gene>
<reference evidence="17 18" key="1">
    <citation type="submission" date="2018-10" db="EMBL/GenBank/DDBJ databases">
        <authorList>
            <person name="Chen W.-M."/>
        </authorList>
    </citation>
    <scope>NUCLEOTIDE SEQUENCE [LARGE SCALE GENOMIC DNA]</scope>
    <source>
        <strain evidence="17 18">THS-13</strain>
    </source>
</reference>
<evidence type="ECO:0000256" key="13">
    <source>
        <dbReference type="NCBIfam" id="TIGR03499"/>
    </source>
</evidence>
<keyword evidence="17" id="KW-0282">Flagellum</keyword>
<dbReference type="Gene3D" id="1.20.120.1380">
    <property type="entry name" value="Flagellar FlhF biosynthesis protein, N domain"/>
    <property type="match status" value="1"/>
</dbReference>
<evidence type="ECO:0000256" key="5">
    <source>
        <dbReference type="ARBA" id="ARBA00022475"/>
    </source>
</evidence>
<evidence type="ECO:0000256" key="9">
    <source>
        <dbReference type="ARBA" id="ARBA00023134"/>
    </source>
</evidence>
<dbReference type="Gene3D" id="3.40.50.300">
    <property type="entry name" value="P-loop containing nucleotide triphosphate hydrolases"/>
    <property type="match status" value="1"/>
</dbReference>
<keyword evidence="8" id="KW-0653">Protein transport</keyword>
<comment type="function">
    <text evidence="12">Necessary for flagellar biosynthesis. May be involved in translocation of the flagellum.</text>
</comment>
<dbReference type="Pfam" id="PF00448">
    <property type="entry name" value="SRP54"/>
    <property type="match status" value="1"/>
</dbReference>
<keyword evidence="4" id="KW-0813">Transport</keyword>
<keyword evidence="6" id="KW-0547">Nucleotide-binding</keyword>
<dbReference type="InterPro" id="IPR003593">
    <property type="entry name" value="AAA+_ATPase"/>
</dbReference>
<dbReference type="InterPro" id="IPR047040">
    <property type="entry name" value="FlhF__GTPase_dom"/>
</dbReference>
<evidence type="ECO:0000259" key="16">
    <source>
        <dbReference type="SMART" id="SM00962"/>
    </source>
</evidence>
<dbReference type="NCBIfam" id="TIGR03499">
    <property type="entry name" value="FlhF"/>
    <property type="match status" value="1"/>
</dbReference>
<keyword evidence="18" id="KW-1185">Reference proteome</keyword>
<dbReference type="InParanoid" id="A0A3N0VDP4"/>
<dbReference type="InterPro" id="IPR000897">
    <property type="entry name" value="SRP54_GTPase_dom"/>
</dbReference>
<keyword evidence="9" id="KW-0342">GTP-binding</keyword>
<evidence type="ECO:0000256" key="11">
    <source>
        <dbReference type="ARBA" id="ARBA00023225"/>
    </source>
</evidence>
<protein>
    <recommendedName>
        <fullName evidence="3 13">Flagellar biosynthesis protein FlhF</fullName>
    </recommendedName>
</protein>
<keyword evidence="17" id="KW-0969">Cilium</keyword>
<dbReference type="CDD" id="cd17873">
    <property type="entry name" value="FlhF"/>
    <property type="match status" value="1"/>
</dbReference>
<keyword evidence="7" id="KW-1005">Bacterial flagellum biogenesis</keyword>
<evidence type="ECO:0000256" key="4">
    <source>
        <dbReference type="ARBA" id="ARBA00022448"/>
    </source>
</evidence>
<evidence type="ECO:0000256" key="6">
    <source>
        <dbReference type="ARBA" id="ARBA00022741"/>
    </source>
</evidence>
<dbReference type="GO" id="GO:0003924">
    <property type="term" value="F:GTPase activity"/>
    <property type="evidence" value="ECO:0007669"/>
    <property type="project" value="UniProtKB-UniRule"/>
</dbReference>
<dbReference type="Proteomes" id="UP000282106">
    <property type="component" value="Unassembled WGS sequence"/>
</dbReference>
<evidence type="ECO:0000256" key="7">
    <source>
        <dbReference type="ARBA" id="ARBA00022795"/>
    </source>
</evidence>
<accession>A0A3N0VDP4</accession>
<dbReference type="GO" id="GO:0015031">
    <property type="term" value="P:protein transport"/>
    <property type="evidence" value="ECO:0007669"/>
    <property type="project" value="UniProtKB-KW"/>
</dbReference>
<comment type="similarity">
    <text evidence="2">Belongs to the GTP-binding SRP family.</text>
</comment>
<dbReference type="SMART" id="SM00962">
    <property type="entry name" value="SRP54"/>
    <property type="match status" value="1"/>
</dbReference>
<dbReference type="GO" id="GO:0005886">
    <property type="term" value="C:plasma membrane"/>
    <property type="evidence" value="ECO:0007669"/>
    <property type="project" value="UniProtKB-SubCell"/>
</dbReference>
<dbReference type="RefSeq" id="WP_123211249.1">
    <property type="nucleotide sequence ID" value="NZ_RJVO01000003.1"/>
</dbReference>
<dbReference type="InterPro" id="IPR027417">
    <property type="entry name" value="P-loop_NTPase"/>
</dbReference>
<feature type="domain" description="AAA+ ATPase" evidence="15">
    <location>
        <begin position="186"/>
        <end position="366"/>
    </location>
</feature>
<keyword evidence="10" id="KW-0472">Membrane</keyword>
<sequence>MKIKRFQARNMREAMNRVRQELSGDAVILESRRLADGVEVVAAVDYDETPAQQTLRAVQAAEPPPPAAPRPAYTPPPPAASAWSTGPRAGDGELAALRREIAEVKSLMQSQLAGLSWSREKMQQPQRAGLFRALLGLGLDPALARELSAEAGAEADAEQAKRSVLQGLARKLPVLPREPLIDTTGGQQVLALVGPTGVGKTTTIAKLAARYAERHGTRDIALVSTDHYRIGAQEQLFHYGRLLGVPVQTARDAGELEALLGRLGDRRLILIDTAGMGPRDRLLSNQLSLLRPLAGKLSSYLVMPGGASAGDCDHIVAQFRATPLAGCILTKIDEATRIGAALSAAIRHQLALAWISDGQRVPEDLCAVRADDLVRRACELARLLPQARDEELLADDYAAAQHGRQTQHGGASHVAV</sequence>
<evidence type="ECO:0000256" key="12">
    <source>
        <dbReference type="ARBA" id="ARBA00025337"/>
    </source>
</evidence>
<name>A0A3N0VDP4_9GAMM</name>
<feature type="domain" description="SRP54-type proteins GTP-binding" evidence="16">
    <location>
        <begin position="187"/>
        <end position="379"/>
    </location>
</feature>
<proteinExistence type="inferred from homology"/>
<feature type="region of interest" description="Disordered" evidence="14">
    <location>
        <begin position="59"/>
        <end position="88"/>
    </location>
</feature>
<organism evidence="17 18">
    <name type="scientific">Stagnimonas aquatica</name>
    <dbReference type="NCBI Taxonomy" id="2689987"/>
    <lineage>
        <taxon>Bacteria</taxon>
        <taxon>Pseudomonadati</taxon>
        <taxon>Pseudomonadota</taxon>
        <taxon>Gammaproteobacteria</taxon>
        <taxon>Nevskiales</taxon>
        <taxon>Nevskiaceae</taxon>
        <taxon>Stagnimonas</taxon>
    </lineage>
</organism>
<evidence type="ECO:0000256" key="3">
    <source>
        <dbReference type="ARBA" id="ARBA00014919"/>
    </source>
</evidence>
<evidence type="ECO:0000256" key="1">
    <source>
        <dbReference type="ARBA" id="ARBA00004413"/>
    </source>
</evidence>
<dbReference type="GO" id="GO:0005047">
    <property type="term" value="F:signal recognition particle binding"/>
    <property type="evidence" value="ECO:0007669"/>
    <property type="project" value="TreeGrafter"/>
</dbReference>
<evidence type="ECO:0000256" key="2">
    <source>
        <dbReference type="ARBA" id="ARBA00008531"/>
    </source>
</evidence>